<sequence length="285" mass="32979">MTDHEWELHHTVVTNIFNQCGILTRDDVLVPVLAPQVSAKSYIPFSHFHLNQPKQVGVYYELSEEEKFYRNALIRMPDDPAALDKFYLAVMGIVTEVEQSLQYQCLWDMQAENIYNRLGEDLNKWQALLVQIRKARGTFDNAETRKEFGPVIIDYGKSRQELEQHSVDTASTSDAVTFITYVQSLKCKIKQFEKQVEVVLEELQDLKGVWSELWDQIDQMKEQPWVSVQPRKAMGCISVGICQVGTWGCFDEFNRLEECMLSAVSQLVQCIQEALQEHCNPNYDK</sequence>
<dbReference type="GO" id="GO:0007018">
    <property type="term" value="P:microtubule-based movement"/>
    <property type="evidence" value="ECO:0007669"/>
    <property type="project" value="InterPro"/>
</dbReference>
<organism evidence="3 4">
    <name type="scientific">Mauremys mutica</name>
    <name type="common">yellowpond turtle</name>
    <dbReference type="NCBI Taxonomy" id="74926"/>
    <lineage>
        <taxon>Eukaryota</taxon>
        <taxon>Metazoa</taxon>
        <taxon>Chordata</taxon>
        <taxon>Craniata</taxon>
        <taxon>Vertebrata</taxon>
        <taxon>Euteleostomi</taxon>
        <taxon>Archelosauria</taxon>
        <taxon>Testudinata</taxon>
        <taxon>Testudines</taxon>
        <taxon>Cryptodira</taxon>
        <taxon>Durocryptodira</taxon>
        <taxon>Testudinoidea</taxon>
        <taxon>Geoemydidae</taxon>
        <taxon>Geoemydinae</taxon>
        <taxon>Mauremys</taxon>
    </lineage>
</organism>
<keyword evidence="4" id="KW-1185">Reference proteome</keyword>
<evidence type="ECO:0000256" key="1">
    <source>
        <dbReference type="SAM" id="Coils"/>
    </source>
</evidence>
<dbReference type="PANTHER" id="PTHR46532:SF13">
    <property type="entry name" value="CYTOPLASMIC DYNEIN 1 HEAVY CHAIN 1"/>
    <property type="match status" value="1"/>
</dbReference>
<gene>
    <name evidence="3" type="ORF">KIL84_007211</name>
</gene>
<dbReference type="InterPro" id="IPR027417">
    <property type="entry name" value="P-loop_NTPase"/>
</dbReference>
<keyword evidence="1" id="KW-0175">Coiled coil</keyword>
<dbReference type="Proteomes" id="UP000827986">
    <property type="component" value="Unassembled WGS sequence"/>
</dbReference>
<reference evidence="3" key="1">
    <citation type="submission" date="2021-09" db="EMBL/GenBank/DDBJ databases">
        <title>The genome of Mauremys mutica provides insights into the evolution of semi-aquatic lifestyle.</title>
        <authorList>
            <person name="Gong S."/>
            <person name="Gao Y."/>
        </authorList>
    </citation>
    <scope>NUCLEOTIDE SEQUENCE</scope>
    <source>
        <strain evidence="3">MM-2020</strain>
        <tissue evidence="3">Muscle</tissue>
    </source>
</reference>
<evidence type="ECO:0000259" key="2">
    <source>
        <dbReference type="Pfam" id="PF12774"/>
    </source>
</evidence>
<proteinExistence type="predicted"/>
<accession>A0A9D3X2A2</accession>
<dbReference type="GO" id="GO:0005858">
    <property type="term" value="C:axonemal dynein complex"/>
    <property type="evidence" value="ECO:0007669"/>
    <property type="project" value="TreeGrafter"/>
</dbReference>
<dbReference type="AlphaFoldDB" id="A0A9D3X2A2"/>
<dbReference type="EMBL" id="JAHDVG010000483">
    <property type="protein sequence ID" value="KAH1171593.1"/>
    <property type="molecule type" value="Genomic_DNA"/>
</dbReference>
<name>A0A9D3X2A2_9SAUR</name>
<dbReference type="InterPro" id="IPR026983">
    <property type="entry name" value="DHC"/>
</dbReference>
<protein>
    <recommendedName>
        <fullName evidence="2">Dynein heavy chain hydrolytic ATP-binding dynein motor region domain-containing protein</fullName>
    </recommendedName>
</protein>
<dbReference type="GO" id="GO:0051959">
    <property type="term" value="F:dynein light intermediate chain binding"/>
    <property type="evidence" value="ECO:0007669"/>
    <property type="project" value="InterPro"/>
</dbReference>
<dbReference type="InterPro" id="IPR035699">
    <property type="entry name" value="AAA_6"/>
</dbReference>
<dbReference type="GO" id="GO:0045505">
    <property type="term" value="F:dynein intermediate chain binding"/>
    <property type="evidence" value="ECO:0007669"/>
    <property type="project" value="InterPro"/>
</dbReference>
<evidence type="ECO:0000313" key="4">
    <source>
        <dbReference type="Proteomes" id="UP000827986"/>
    </source>
</evidence>
<dbReference type="Gene3D" id="3.40.50.300">
    <property type="entry name" value="P-loop containing nucleotide triphosphate hydrolases"/>
    <property type="match status" value="1"/>
</dbReference>
<dbReference type="Pfam" id="PF12774">
    <property type="entry name" value="AAA_6"/>
    <property type="match status" value="1"/>
</dbReference>
<feature type="coiled-coil region" evidence="1">
    <location>
        <begin position="182"/>
        <end position="209"/>
    </location>
</feature>
<comment type="caution">
    <text evidence="3">The sequence shown here is derived from an EMBL/GenBank/DDBJ whole genome shotgun (WGS) entry which is preliminary data.</text>
</comment>
<evidence type="ECO:0000313" key="3">
    <source>
        <dbReference type="EMBL" id="KAH1171593.1"/>
    </source>
</evidence>
<feature type="non-terminal residue" evidence="3">
    <location>
        <position position="1"/>
    </location>
</feature>
<dbReference type="PANTHER" id="PTHR46532">
    <property type="entry name" value="MALE FERTILITY FACTOR KL5"/>
    <property type="match status" value="1"/>
</dbReference>
<dbReference type="GO" id="GO:0005524">
    <property type="term" value="F:ATP binding"/>
    <property type="evidence" value="ECO:0007669"/>
    <property type="project" value="InterPro"/>
</dbReference>
<feature type="domain" description="Dynein heavy chain hydrolytic ATP-binding dynein motor region" evidence="2">
    <location>
        <begin position="232"/>
        <end position="278"/>
    </location>
</feature>